<proteinExistence type="predicted"/>
<dbReference type="PANTHER" id="PTHR10666">
    <property type="entry name" value="UBIQUITIN"/>
    <property type="match status" value="1"/>
</dbReference>
<dbReference type="RefSeq" id="XP_007559218.1">
    <property type="nucleotide sequence ID" value="XM_007559156.2"/>
</dbReference>
<accession>A0A096LTU6</accession>
<reference evidence="3" key="1">
    <citation type="submission" date="2013-10" db="EMBL/GenBank/DDBJ databases">
        <authorList>
            <person name="Schartl M."/>
            <person name="Warren W."/>
        </authorList>
    </citation>
    <scope>NUCLEOTIDE SEQUENCE [LARGE SCALE GENOMIC DNA]</scope>
    <source>
        <strain evidence="3">female</strain>
    </source>
</reference>
<protein>
    <submittedName>
        <fullName evidence="2">Polyubiquitin-like</fullName>
    </submittedName>
</protein>
<dbReference type="GeneTree" id="ENSGT00940000163900"/>
<evidence type="ECO:0000313" key="2">
    <source>
        <dbReference type="Ensembl" id="ENSPFOP00000022587.1"/>
    </source>
</evidence>
<dbReference type="OMA" id="HESCIHL"/>
<dbReference type="KEGG" id="pfor:103142874"/>
<feature type="domain" description="Ubiquitin-like" evidence="1">
    <location>
        <begin position="1"/>
        <end position="80"/>
    </location>
</feature>
<dbReference type="OrthoDB" id="1885901at2759"/>
<reference evidence="2" key="2">
    <citation type="submission" date="2025-08" db="UniProtKB">
        <authorList>
            <consortium name="Ensembl"/>
        </authorList>
    </citation>
    <scope>IDENTIFICATION</scope>
</reference>
<dbReference type="Gene3D" id="3.10.20.90">
    <property type="entry name" value="Phosphatidylinositol 3-kinase Catalytic Subunit, Chain A, domain 1"/>
    <property type="match status" value="2"/>
</dbReference>
<name>A0A096LTU6_POEFO</name>
<dbReference type="SMART" id="SM00213">
    <property type="entry name" value="UBQ"/>
    <property type="match status" value="2"/>
</dbReference>
<dbReference type="InterPro" id="IPR019956">
    <property type="entry name" value="Ubiquitin_dom"/>
</dbReference>
<dbReference type="InterPro" id="IPR050158">
    <property type="entry name" value="Ubiquitin_ubiquitin-like"/>
</dbReference>
<dbReference type="AlphaFoldDB" id="A0A096LTU6"/>
<dbReference type="PROSITE" id="PS50053">
    <property type="entry name" value="UBIQUITIN_2"/>
    <property type="match status" value="2"/>
</dbReference>
<dbReference type="PRINTS" id="PR00348">
    <property type="entry name" value="UBIQUITIN"/>
</dbReference>
<evidence type="ECO:0000259" key="1">
    <source>
        <dbReference type="PROSITE" id="PS50053"/>
    </source>
</evidence>
<dbReference type="Pfam" id="PF00240">
    <property type="entry name" value="ubiquitin"/>
    <property type="match status" value="2"/>
</dbReference>
<dbReference type="CDD" id="cd17039">
    <property type="entry name" value="Ubl_ubiquitin_like"/>
    <property type="match status" value="1"/>
</dbReference>
<dbReference type="InterPro" id="IPR029071">
    <property type="entry name" value="Ubiquitin-like_domsf"/>
</dbReference>
<reference evidence="2" key="3">
    <citation type="submission" date="2025-09" db="UniProtKB">
        <authorList>
            <consortium name="Ensembl"/>
        </authorList>
    </citation>
    <scope>IDENTIFICATION</scope>
</reference>
<evidence type="ECO:0000313" key="3">
    <source>
        <dbReference type="Proteomes" id="UP000028760"/>
    </source>
</evidence>
<keyword evidence="3" id="KW-1185">Reference proteome</keyword>
<dbReference type="InterPro" id="IPR000626">
    <property type="entry name" value="Ubiquitin-like_dom"/>
</dbReference>
<dbReference type="SUPFAM" id="SSF54236">
    <property type="entry name" value="Ubiquitin-like"/>
    <property type="match status" value="2"/>
</dbReference>
<organism evidence="2 3">
    <name type="scientific">Poecilia formosa</name>
    <name type="common">Amazon molly</name>
    <name type="synonym">Limia formosa</name>
    <dbReference type="NCBI Taxonomy" id="48698"/>
    <lineage>
        <taxon>Eukaryota</taxon>
        <taxon>Metazoa</taxon>
        <taxon>Chordata</taxon>
        <taxon>Craniata</taxon>
        <taxon>Vertebrata</taxon>
        <taxon>Euteleostomi</taxon>
        <taxon>Actinopterygii</taxon>
        <taxon>Neopterygii</taxon>
        <taxon>Teleostei</taxon>
        <taxon>Neoteleostei</taxon>
        <taxon>Acanthomorphata</taxon>
        <taxon>Ovalentaria</taxon>
        <taxon>Atherinomorphae</taxon>
        <taxon>Cyprinodontiformes</taxon>
        <taxon>Poeciliidae</taxon>
        <taxon>Poeciliinae</taxon>
        <taxon>Poecilia</taxon>
    </lineage>
</organism>
<dbReference type="GeneID" id="103142874"/>
<dbReference type="eggNOG" id="KOG0001">
    <property type="taxonomic scope" value="Eukaryota"/>
</dbReference>
<dbReference type="Ensembl" id="ENSPFOT00000027918.1">
    <property type="protein sequence ID" value="ENSPFOP00000022587.1"/>
    <property type="gene ID" value="ENSPFOG00000022225.1"/>
</dbReference>
<dbReference type="Proteomes" id="UP000028760">
    <property type="component" value="Unassembled WGS sequence"/>
</dbReference>
<dbReference type="EMBL" id="AYCK01007732">
    <property type="status" value="NOT_ANNOTATED_CDS"/>
    <property type="molecule type" value="Genomic_DNA"/>
</dbReference>
<dbReference type="STRING" id="48698.ENSPFOP00000022587"/>
<feature type="domain" description="Ubiquitin-like" evidence="1">
    <location>
        <begin position="81"/>
        <end position="155"/>
    </location>
</feature>
<sequence>MDIVIKMLNGTTRTLKVNPQDTVGSLKMRIQQELGVPAARQRLVFTNGSSTPLNDDSRPLSSYSIGPGSQVSLLITQPSTFQVFLINEKGTNSTYDVTPDETVEGFRKRVEKREGVPANQQRLIHEGREMQSGKLSDYNVREHSTIYLTLHLRGG</sequence>